<sequence length="287" mass="33045">MSHSSSFNIPGAFPLASSDPLPNKRSMSIVNETVQHQIESKFISNQLVNRKTKYQHEILYQLEALCYILIFYQFIKYCHYACLIPFLSHIIVLLALNPRIITSSNSRTVLDILFENADAETRRNTLERTLPEYSYMMYVKTLFVVVYHTLFISIWGVSLVNREKLPTIEYGTWWFVSFIGENVPYISPNASAWSKIIELGLFQLLFVDLLILFIQLILFQCIYYQSSLMALGGRSINEPEVCVIRGSESNTGVQGDTSLNENQMGILTVLAVRLYENFEISGMFRRE</sequence>
<dbReference type="EMBL" id="JABWAB010000003">
    <property type="protein sequence ID" value="KAF6057033.1"/>
    <property type="molecule type" value="Genomic_DNA"/>
</dbReference>
<evidence type="ECO:0000256" key="1">
    <source>
        <dbReference type="SAM" id="Phobius"/>
    </source>
</evidence>
<feature type="transmembrane region" description="Helical" evidence="1">
    <location>
        <begin position="199"/>
        <end position="224"/>
    </location>
</feature>
<evidence type="ECO:0000313" key="2">
    <source>
        <dbReference type="EMBL" id="KAF6057033.1"/>
    </source>
</evidence>
<protein>
    <submittedName>
        <fullName evidence="2">Putative integral membrane protein</fullName>
    </submittedName>
</protein>
<feature type="transmembrane region" description="Helical" evidence="1">
    <location>
        <begin position="82"/>
        <end position="101"/>
    </location>
</feature>
<comment type="caution">
    <text evidence="2">The sequence shown here is derived from an EMBL/GenBank/DDBJ whole genome shotgun (WGS) entry which is preliminary data.</text>
</comment>
<keyword evidence="1" id="KW-1133">Transmembrane helix</keyword>
<feature type="transmembrane region" description="Helical" evidence="1">
    <location>
        <begin position="170"/>
        <end position="187"/>
    </location>
</feature>
<organism evidence="2 3">
    <name type="scientific">Candida parapsilosis</name>
    <name type="common">Yeast</name>
    <dbReference type="NCBI Taxonomy" id="5480"/>
    <lineage>
        <taxon>Eukaryota</taxon>
        <taxon>Fungi</taxon>
        <taxon>Dikarya</taxon>
        <taxon>Ascomycota</taxon>
        <taxon>Saccharomycotina</taxon>
        <taxon>Pichiomycetes</taxon>
        <taxon>Debaryomycetaceae</taxon>
        <taxon>Candida/Lodderomyces clade</taxon>
        <taxon>Candida</taxon>
    </lineage>
</organism>
<proteinExistence type="predicted"/>
<feature type="transmembrane region" description="Helical" evidence="1">
    <location>
        <begin position="58"/>
        <end position="75"/>
    </location>
</feature>
<accession>A0A8X7NML7</accession>
<name>A0A8X7NML7_CANPA</name>
<dbReference type="Proteomes" id="UP000590412">
    <property type="component" value="Unassembled WGS sequence"/>
</dbReference>
<gene>
    <name evidence="2" type="ORF">FOB60_001588</name>
</gene>
<keyword evidence="1" id="KW-0812">Transmembrane</keyword>
<keyword evidence="1" id="KW-0472">Membrane</keyword>
<feature type="transmembrane region" description="Helical" evidence="1">
    <location>
        <begin position="135"/>
        <end position="158"/>
    </location>
</feature>
<dbReference type="AlphaFoldDB" id="A0A8X7NML7"/>
<reference evidence="2" key="1">
    <citation type="submission" date="2020-03" db="EMBL/GenBank/DDBJ databases">
        <title>FDA dAtabase for Regulatory Grade micrObial Sequences (FDA-ARGOS): Supporting development and validation of Infectious Disease Dx tests.</title>
        <authorList>
            <person name="Campos J."/>
            <person name="Goldberg B."/>
            <person name="Tallon L."/>
            <person name="Sadzewicz L."/>
            <person name="Vavikolanu K."/>
            <person name="Mehta A."/>
            <person name="Aluvathingal J."/>
            <person name="Nadendla S."/>
            <person name="Nandy P."/>
            <person name="Geyer C."/>
            <person name="Yan Y."/>
            <person name="Sichtig H."/>
        </authorList>
    </citation>
    <scope>NUCLEOTIDE SEQUENCE [LARGE SCALE GENOMIC DNA]</scope>
    <source>
        <strain evidence="2">FDAARGOS_652</strain>
    </source>
</reference>
<dbReference type="OrthoDB" id="4083114at2759"/>
<evidence type="ECO:0000313" key="3">
    <source>
        <dbReference type="Proteomes" id="UP000590412"/>
    </source>
</evidence>